<name>A0ABQ4JZU1_9BACI</name>
<dbReference type="Proteomes" id="UP000680279">
    <property type="component" value="Unassembled WGS sequence"/>
</dbReference>
<proteinExistence type="predicted"/>
<sequence>MDFLAAKINFAGQVDEADRLVEKGVDLNLKDKKFSNSAIFTLCLEVLKKRTEEGDEFIVRCLKKQPNVHDRNKSGYSLKAIDR</sequence>
<evidence type="ECO:0000313" key="2">
    <source>
        <dbReference type="Proteomes" id="UP000680279"/>
    </source>
</evidence>
<dbReference type="RefSeq" id="WP_212961901.1">
    <property type="nucleotide sequence ID" value="NZ_BOQT01000001.1"/>
</dbReference>
<reference evidence="1 2" key="1">
    <citation type="submission" date="2021-03" db="EMBL/GenBank/DDBJ databases">
        <title>Antimicrobial resistance genes in bacteria isolated from Japanese honey, and their potential for conferring macrolide and lincosamide resistance in the American foulbrood pathogen Paenibacillus larvae.</title>
        <authorList>
            <person name="Okamoto M."/>
            <person name="Kumagai M."/>
            <person name="Kanamori H."/>
            <person name="Takamatsu D."/>
        </authorList>
    </citation>
    <scope>NUCLEOTIDE SEQUENCE [LARGE SCALE GENOMIC DNA]</scope>
    <source>
        <strain evidence="1 2">J1TS3</strain>
    </source>
</reference>
<gene>
    <name evidence="1" type="ORF">J1TS3_01700</name>
</gene>
<keyword evidence="2" id="KW-1185">Reference proteome</keyword>
<organism evidence="1 2">
    <name type="scientific">Siminovitchia fordii</name>
    <dbReference type="NCBI Taxonomy" id="254759"/>
    <lineage>
        <taxon>Bacteria</taxon>
        <taxon>Bacillati</taxon>
        <taxon>Bacillota</taxon>
        <taxon>Bacilli</taxon>
        <taxon>Bacillales</taxon>
        <taxon>Bacillaceae</taxon>
        <taxon>Siminovitchia</taxon>
    </lineage>
</organism>
<accession>A0ABQ4JZU1</accession>
<protein>
    <recommendedName>
        <fullName evidence="3">Ankyrin repeat domain-containing protein</fullName>
    </recommendedName>
</protein>
<comment type="caution">
    <text evidence="1">The sequence shown here is derived from an EMBL/GenBank/DDBJ whole genome shotgun (WGS) entry which is preliminary data.</text>
</comment>
<evidence type="ECO:0000313" key="1">
    <source>
        <dbReference type="EMBL" id="GIN19036.1"/>
    </source>
</evidence>
<dbReference type="EMBL" id="BOQT01000001">
    <property type="protein sequence ID" value="GIN19036.1"/>
    <property type="molecule type" value="Genomic_DNA"/>
</dbReference>
<evidence type="ECO:0008006" key="3">
    <source>
        <dbReference type="Google" id="ProtNLM"/>
    </source>
</evidence>